<sequence>MSRILKFYNQSTVIVPILVSLLTTAIVPFYQYVTRKPSYSFVLNNPVGWTKDDDIFSIYNYGSDDMKDTTVYIRSYMILSSNSHSDYFDDYISTHSLSIPMEGLDMRFQLTGKSKGKIGHINFNTDKNPFSNYFSNNHVEFGPNLNIDIANRISENNLQINTNDIDSGYDKMNLVIFTIFINNTSKTQNNLSNIQVYATDYSSDYNTGKSRTKLIPTNIYFEQFEDKYEYDYAKYYNREDYDRFWNDKDIINTYYLKFIDQIINDYKKRN</sequence>
<name>A0A1X1K532_STRMT</name>
<dbReference type="EMBL" id="NCVF01000021">
    <property type="protein sequence ID" value="ORO94582.1"/>
    <property type="molecule type" value="Genomic_DNA"/>
</dbReference>
<gene>
    <name evidence="2" type="ORF">B7700_04150</name>
</gene>
<evidence type="ECO:0000313" key="3">
    <source>
        <dbReference type="Proteomes" id="UP000193929"/>
    </source>
</evidence>
<comment type="caution">
    <text evidence="2">The sequence shown here is derived from an EMBL/GenBank/DDBJ whole genome shotgun (WGS) entry which is preliminary data.</text>
</comment>
<dbReference type="AlphaFoldDB" id="A0A1X1K532"/>
<keyword evidence="1" id="KW-0472">Membrane</keyword>
<keyword evidence="1" id="KW-0812">Transmembrane</keyword>
<keyword evidence="1" id="KW-1133">Transmembrane helix</keyword>
<evidence type="ECO:0000256" key="1">
    <source>
        <dbReference type="SAM" id="Phobius"/>
    </source>
</evidence>
<dbReference type="Proteomes" id="UP000193929">
    <property type="component" value="Unassembled WGS sequence"/>
</dbReference>
<proteinExistence type="predicted"/>
<organism evidence="2 3">
    <name type="scientific">Streptococcus mitis</name>
    <dbReference type="NCBI Taxonomy" id="28037"/>
    <lineage>
        <taxon>Bacteria</taxon>
        <taxon>Bacillati</taxon>
        <taxon>Bacillota</taxon>
        <taxon>Bacilli</taxon>
        <taxon>Lactobacillales</taxon>
        <taxon>Streptococcaceae</taxon>
        <taxon>Streptococcus</taxon>
        <taxon>Streptococcus mitis group</taxon>
    </lineage>
</organism>
<reference evidence="2 3" key="1">
    <citation type="journal article" date="2016" name="Eur. J. Clin. Microbiol. Infect. Dis.">
        <title>Whole genome sequencing as a tool for phylogenetic analysis of clinical strains of Mitis group streptococci.</title>
        <authorList>
            <person name="Rasmussen L.H."/>
            <person name="Dargis R."/>
            <person name="Hojholt K."/>
            <person name="Christensen J.J."/>
            <person name="Skovgaard O."/>
            <person name="Justesen U.S."/>
            <person name="Rosenvinge F.S."/>
            <person name="Moser C."/>
            <person name="Lukjancenko O."/>
            <person name="Rasmussen S."/>
            <person name="Nielsen X.C."/>
        </authorList>
    </citation>
    <scope>NUCLEOTIDE SEQUENCE [LARGE SCALE GENOMIC DNA]</scope>
    <source>
        <strain evidence="2 3">RH_50275_09</strain>
    </source>
</reference>
<dbReference type="RefSeq" id="WP_084887317.1">
    <property type="nucleotide sequence ID" value="NZ_NCVF01000021.1"/>
</dbReference>
<feature type="transmembrane region" description="Helical" evidence="1">
    <location>
        <begin position="12"/>
        <end position="33"/>
    </location>
</feature>
<accession>A0A1X1K532</accession>
<evidence type="ECO:0000313" key="2">
    <source>
        <dbReference type="EMBL" id="ORO94582.1"/>
    </source>
</evidence>
<protein>
    <submittedName>
        <fullName evidence="2">Uncharacterized protein</fullName>
    </submittedName>
</protein>